<dbReference type="EMBL" id="CAJVRM010000747">
    <property type="protein sequence ID" value="CAG8984005.1"/>
    <property type="molecule type" value="Genomic_DNA"/>
</dbReference>
<keyword evidence="5" id="KW-1185">Reference proteome</keyword>
<accession>A0A9N9LZ70</accession>
<evidence type="ECO:0000313" key="5">
    <source>
        <dbReference type="Proteomes" id="UP000701801"/>
    </source>
</evidence>
<dbReference type="Proteomes" id="UP000701801">
    <property type="component" value="Unassembled WGS sequence"/>
</dbReference>
<evidence type="ECO:0000313" key="4">
    <source>
        <dbReference type="EMBL" id="CAG8984005.1"/>
    </source>
</evidence>
<keyword evidence="3" id="KW-0964">Secreted</keyword>
<dbReference type="InterPro" id="IPR010829">
    <property type="entry name" value="Cerato-platanin"/>
</dbReference>
<protein>
    <submittedName>
        <fullName evidence="4">Uncharacterized protein</fullName>
    </submittedName>
</protein>
<dbReference type="AlphaFoldDB" id="A0A9N9LZ70"/>
<dbReference type="OrthoDB" id="5201181at2759"/>
<sequence>MFFQRIAATGVVAASVVLAASLPNVLVPRAADLPASYAEPYLNISLKIADYGCAPLPADHPFNTNNYIYFVDVLSDYYSVIATPLVTAEDKTACGSCVQVTYVTDANEKNRVYGITVDGTEGYYNFDKAGFAGLGGRESFNKGTLNVTAETVDIKKCERARQ</sequence>
<reference evidence="4" key="1">
    <citation type="submission" date="2021-07" db="EMBL/GenBank/DDBJ databases">
        <authorList>
            <person name="Durling M."/>
        </authorList>
    </citation>
    <scope>NUCLEOTIDE SEQUENCE</scope>
</reference>
<comment type="similarity">
    <text evidence="2">Belongs to the cerato-platanin family.</text>
</comment>
<dbReference type="Gene3D" id="2.40.40.10">
    <property type="entry name" value="RlpA-like domain"/>
    <property type="match status" value="1"/>
</dbReference>
<dbReference type="CDD" id="cd22778">
    <property type="entry name" value="DPBB_CEPL-like"/>
    <property type="match status" value="1"/>
</dbReference>
<name>A0A9N9LZ70_9HELO</name>
<proteinExistence type="inferred from homology"/>
<dbReference type="GO" id="GO:0005576">
    <property type="term" value="C:extracellular region"/>
    <property type="evidence" value="ECO:0007669"/>
    <property type="project" value="UniProtKB-SubCell"/>
</dbReference>
<organism evidence="4 5">
    <name type="scientific">Hymenoscyphus albidus</name>
    <dbReference type="NCBI Taxonomy" id="595503"/>
    <lineage>
        <taxon>Eukaryota</taxon>
        <taxon>Fungi</taxon>
        <taxon>Dikarya</taxon>
        <taxon>Ascomycota</taxon>
        <taxon>Pezizomycotina</taxon>
        <taxon>Leotiomycetes</taxon>
        <taxon>Helotiales</taxon>
        <taxon>Helotiaceae</taxon>
        <taxon>Hymenoscyphus</taxon>
    </lineage>
</organism>
<comment type="caution">
    <text evidence="4">The sequence shown here is derived from an EMBL/GenBank/DDBJ whole genome shotgun (WGS) entry which is preliminary data.</text>
</comment>
<evidence type="ECO:0000256" key="1">
    <source>
        <dbReference type="ARBA" id="ARBA00004613"/>
    </source>
</evidence>
<dbReference type="InterPro" id="IPR036908">
    <property type="entry name" value="RlpA-like_sf"/>
</dbReference>
<comment type="subcellular location">
    <subcellularLocation>
        <location evidence="1">Secreted</location>
    </subcellularLocation>
</comment>
<gene>
    <name evidence="4" type="ORF">HYALB_00009014</name>
</gene>
<evidence type="ECO:0000256" key="3">
    <source>
        <dbReference type="ARBA" id="ARBA00022525"/>
    </source>
</evidence>
<evidence type="ECO:0000256" key="2">
    <source>
        <dbReference type="ARBA" id="ARBA00010421"/>
    </source>
</evidence>